<proteinExistence type="inferred from homology"/>
<dbReference type="Proteomes" id="UP000515123">
    <property type="component" value="Linkage group 12"/>
</dbReference>
<sequence length="231" mass="26788">MDDAAVAKQIEKLVRFILREAEEKANDIMISAEEEFDITKSQLVESEKRKIKGEYDRKFKQVEVRRRIEYSRQVNASRVKVLQVQHDLVNSMRTACSDKLLRIADDSNAYKELLRGLIVQSLVLMREPSVLLWCREIDRYLVESILDEAAQEYARRAKVHPPKVTVDEKVYLPSPPTHHECQEQFCSGGIVIASQDRKILCENTLDARLDLAFKQKLPQIRRLLYGEAVMT</sequence>
<evidence type="ECO:0000256" key="2">
    <source>
        <dbReference type="ARBA" id="ARBA00022448"/>
    </source>
</evidence>
<keyword evidence="2" id="KW-0813">Transport</keyword>
<dbReference type="GeneID" id="109717939"/>
<evidence type="ECO:0000256" key="1">
    <source>
        <dbReference type="ARBA" id="ARBA00005901"/>
    </source>
</evidence>
<dbReference type="OrthoDB" id="10263003at2759"/>
<dbReference type="SUPFAM" id="SSF160527">
    <property type="entry name" value="V-type ATPase subunit E-like"/>
    <property type="match status" value="1"/>
</dbReference>
<evidence type="ECO:0000313" key="5">
    <source>
        <dbReference type="RefSeq" id="XP_020099491.1"/>
    </source>
</evidence>
<dbReference type="RefSeq" id="XP_020099491.1">
    <property type="nucleotide sequence ID" value="XM_020243902.1"/>
</dbReference>
<dbReference type="GO" id="GO:0046961">
    <property type="term" value="F:proton-transporting ATPase activity, rotational mechanism"/>
    <property type="evidence" value="ECO:0007669"/>
    <property type="project" value="InterPro"/>
</dbReference>
<accession>A0A6P5FT96</accession>
<dbReference type="Gene3D" id="3.30.2320.30">
    <property type="entry name" value="ATP synthase, E subunit, C-terminal"/>
    <property type="match status" value="1"/>
</dbReference>
<protein>
    <submittedName>
        <fullName evidence="5">V-type proton ATPase subunit E-like</fullName>
    </submittedName>
</protein>
<dbReference type="Gene3D" id="6.10.250.1620">
    <property type="match status" value="1"/>
</dbReference>
<dbReference type="GO" id="GO:0033178">
    <property type="term" value="C:proton-transporting two-sector ATPase complex, catalytic domain"/>
    <property type="evidence" value="ECO:0007669"/>
    <property type="project" value="InterPro"/>
</dbReference>
<dbReference type="HAMAP" id="MF_00311">
    <property type="entry name" value="ATP_synth_E_arch"/>
    <property type="match status" value="1"/>
</dbReference>
<dbReference type="PANTHER" id="PTHR45715">
    <property type="entry name" value="ATPASE H+-TRANSPORTING V1 SUBUNIT E1A-RELATED"/>
    <property type="match status" value="1"/>
</dbReference>
<comment type="similarity">
    <text evidence="1">Belongs to the V-ATPase E subunit family.</text>
</comment>
<dbReference type="Pfam" id="PF01991">
    <property type="entry name" value="vATP-synt_E"/>
    <property type="match status" value="1"/>
</dbReference>
<reference evidence="5" key="2">
    <citation type="submission" date="2025-08" db="UniProtKB">
        <authorList>
            <consortium name="RefSeq"/>
        </authorList>
    </citation>
    <scope>IDENTIFICATION</scope>
    <source>
        <tissue evidence="5">Leaf</tissue>
    </source>
</reference>
<evidence type="ECO:0000256" key="3">
    <source>
        <dbReference type="ARBA" id="ARBA00023065"/>
    </source>
</evidence>
<dbReference type="InterPro" id="IPR038495">
    <property type="entry name" value="ATPase_E_C"/>
</dbReference>
<dbReference type="InterPro" id="IPR002842">
    <property type="entry name" value="ATPase_V1_Esu"/>
</dbReference>
<reference evidence="4" key="1">
    <citation type="journal article" date="2015" name="Nat. Genet.">
        <title>The pineapple genome and the evolution of CAM photosynthesis.</title>
        <authorList>
            <person name="Ming R."/>
            <person name="VanBuren R."/>
            <person name="Wai C.M."/>
            <person name="Tang H."/>
            <person name="Schatz M.C."/>
            <person name="Bowers J.E."/>
            <person name="Lyons E."/>
            <person name="Wang M.L."/>
            <person name="Chen J."/>
            <person name="Biggers E."/>
            <person name="Zhang J."/>
            <person name="Huang L."/>
            <person name="Zhang L."/>
            <person name="Miao W."/>
            <person name="Zhang J."/>
            <person name="Ye Z."/>
            <person name="Miao C."/>
            <person name="Lin Z."/>
            <person name="Wang H."/>
            <person name="Zhou H."/>
            <person name="Yim W.C."/>
            <person name="Priest H.D."/>
            <person name="Zheng C."/>
            <person name="Woodhouse M."/>
            <person name="Edger P.P."/>
            <person name="Guyot R."/>
            <person name="Guo H.B."/>
            <person name="Guo H."/>
            <person name="Zheng G."/>
            <person name="Singh R."/>
            <person name="Sharma A."/>
            <person name="Min X."/>
            <person name="Zheng Y."/>
            <person name="Lee H."/>
            <person name="Gurtowski J."/>
            <person name="Sedlazeck F.J."/>
            <person name="Harkess A."/>
            <person name="McKain M.R."/>
            <person name="Liao Z."/>
            <person name="Fang J."/>
            <person name="Liu J."/>
            <person name="Zhang X."/>
            <person name="Zhang Q."/>
            <person name="Hu W."/>
            <person name="Qin Y."/>
            <person name="Wang K."/>
            <person name="Chen L.Y."/>
            <person name="Shirley N."/>
            <person name="Lin Y.R."/>
            <person name="Liu L.Y."/>
            <person name="Hernandez A.G."/>
            <person name="Wright C.L."/>
            <person name="Bulone V."/>
            <person name="Tuskan G.A."/>
            <person name="Heath K."/>
            <person name="Zee F."/>
            <person name="Moore P.H."/>
            <person name="Sunkar R."/>
            <person name="Leebens-Mack J.H."/>
            <person name="Mockler T."/>
            <person name="Bennetzen J.L."/>
            <person name="Freeling M."/>
            <person name="Sankoff D."/>
            <person name="Paterson A.H."/>
            <person name="Zhu X."/>
            <person name="Yang X."/>
            <person name="Smith J.A."/>
            <person name="Cushman J.C."/>
            <person name="Paull R.E."/>
            <person name="Yu Q."/>
        </authorList>
    </citation>
    <scope>NUCLEOTIDE SEQUENCE [LARGE SCALE GENOMIC DNA]</scope>
    <source>
        <strain evidence="4">cv. F153</strain>
    </source>
</reference>
<name>A0A6P5FT96_ANACO</name>
<keyword evidence="3" id="KW-0406">Ion transport</keyword>
<organism evidence="4 5">
    <name type="scientific">Ananas comosus</name>
    <name type="common">Pineapple</name>
    <name type="synonym">Ananas ananas</name>
    <dbReference type="NCBI Taxonomy" id="4615"/>
    <lineage>
        <taxon>Eukaryota</taxon>
        <taxon>Viridiplantae</taxon>
        <taxon>Streptophyta</taxon>
        <taxon>Embryophyta</taxon>
        <taxon>Tracheophyta</taxon>
        <taxon>Spermatophyta</taxon>
        <taxon>Magnoliopsida</taxon>
        <taxon>Liliopsida</taxon>
        <taxon>Poales</taxon>
        <taxon>Bromeliaceae</taxon>
        <taxon>Bromelioideae</taxon>
        <taxon>Ananas</taxon>
    </lineage>
</organism>
<keyword evidence="4" id="KW-1185">Reference proteome</keyword>
<dbReference type="AlphaFoldDB" id="A0A6P5FT96"/>
<gene>
    <name evidence="5" type="primary">LOC109717939</name>
</gene>
<evidence type="ECO:0000313" key="4">
    <source>
        <dbReference type="Proteomes" id="UP000515123"/>
    </source>
</evidence>